<feature type="transmembrane region" description="Helical" evidence="3">
    <location>
        <begin position="318"/>
        <end position="336"/>
    </location>
</feature>
<feature type="transmembrane region" description="Helical" evidence="3">
    <location>
        <begin position="441"/>
        <end position="465"/>
    </location>
</feature>
<dbReference type="AlphaFoldDB" id="A0A9X7VXI4"/>
<dbReference type="Proteomes" id="UP000663505">
    <property type="component" value="Chromosome"/>
</dbReference>
<dbReference type="GO" id="GO:0009847">
    <property type="term" value="P:spore germination"/>
    <property type="evidence" value="ECO:0007669"/>
    <property type="project" value="InterPro"/>
</dbReference>
<name>A0A9X7VXI4_9BACL</name>
<dbReference type="PIRSF" id="PIRSF005690">
    <property type="entry name" value="GerBA"/>
    <property type="match status" value="1"/>
</dbReference>
<dbReference type="RefSeq" id="WP_206655212.1">
    <property type="nucleotide sequence ID" value="NZ_CP071182.1"/>
</dbReference>
<evidence type="ECO:0000256" key="2">
    <source>
        <dbReference type="ARBA" id="ARBA00023136"/>
    </source>
</evidence>
<evidence type="ECO:0000313" key="6">
    <source>
        <dbReference type="Proteomes" id="UP000663505"/>
    </source>
</evidence>
<protein>
    <submittedName>
        <fullName evidence="5">Spore germination protein</fullName>
    </submittedName>
</protein>
<keyword evidence="6" id="KW-1185">Reference proteome</keyword>
<dbReference type="GO" id="GO:0016020">
    <property type="term" value="C:membrane"/>
    <property type="evidence" value="ECO:0007669"/>
    <property type="project" value="InterPro"/>
</dbReference>
<proteinExistence type="inferred from homology"/>
<organism evidence="5 6">
    <name type="scientific">Alicyclobacillus mengziensis</name>
    <dbReference type="NCBI Taxonomy" id="2931921"/>
    <lineage>
        <taxon>Bacteria</taxon>
        <taxon>Bacillati</taxon>
        <taxon>Bacillota</taxon>
        <taxon>Bacilli</taxon>
        <taxon>Bacillales</taxon>
        <taxon>Alicyclobacillaceae</taxon>
        <taxon>Alicyclobacillus</taxon>
    </lineage>
</organism>
<dbReference type="PANTHER" id="PTHR22550:SF5">
    <property type="entry name" value="LEUCINE ZIPPER PROTEIN 4"/>
    <property type="match status" value="1"/>
</dbReference>
<evidence type="ECO:0000256" key="3">
    <source>
        <dbReference type="SAM" id="Phobius"/>
    </source>
</evidence>
<dbReference type="EMBL" id="CP071182">
    <property type="protein sequence ID" value="QSO45839.1"/>
    <property type="molecule type" value="Genomic_DNA"/>
</dbReference>
<gene>
    <name evidence="4" type="ORF">JZ786_14975</name>
    <name evidence="5" type="ORF">JZ786_19580</name>
</gene>
<dbReference type="InterPro" id="IPR004995">
    <property type="entry name" value="Spore_Ger"/>
</dbReference>
<dbReference type="Pfam" id="PF03323">
    <property type="entry name" value="GerA"/>
    <property type="match status" value="1"/>
</dbReference>
<accession>A0A9X7VXI4</accession>
<comment type="similarity">
    <text evidence="1">Belongs to the GerABKA family.</text>
</comment>
<feature type="transmembrane region" description="Helical" evidence="3">
    <location>
        <begin position="395"/>
        <end position="421"/>
    </location>
</feature>
<keyword evidence="2 3" id="KW-0472">Membrane</keyword>
<keyword evidence="3" id="KW-1133">Transmembrane helix</keyword>
<evidence type="ECO:0000313" key="4">
    <source>
        <dbReference type="EMBL" id="QSO45839.1"/>
    </source>
</evidence>
<reference evidence="5 6" key="1">
    <citation type="submission" date="2021-02" db="EMBL/GenBank/DDBJ databases">
        <title>Alicyclobacillus curvatus sp. nov. and Alicyclobacillus mengziensis sp. nov., two acidophilic bacteria isolated from acid mine drainage.</title>
        <authorList>
            <person name="Huang Y."/>
        </authorList>
    </citation>
    <scope>NUCLEOTIDE SEQUENCE [LARGE SCALE GENOMIC DNA]</scope>
    <source>
        <strain evidence="5 6">S30H14</strain>
    </source>
</reference>
<dbReference type="EMBL" id="CP071182">
    <property type="protein sequence ID" value="QSO46630.1"/>
    <property type="molecule type" value="Genomic_DNA"/>
</dbReference>
<keyword evidence="3" id="KW-0812">Transmembrane</keyword>
<dbReference type="KEGG" id="afx:JZ786_14975"/>
<dbReference type="PANTHER" id="PTHR22550">
    <property type="entry name" value="SPORE GERMINATION PROTEIN"/>
    <property type="match status" value="1"/>
</dbReference>
<dbReference type="KEGG" id="afx:JZ786_19580"/>
<evidence type="ECO:0000256" key="1">
    <source>
        <dbReference type="ARBA" id="ARBA00005278"/>
    </source>
</evidence>
<sequence>MRRKRTELNFRAGATSKHVRVWTSDTPFLQERGEDKEFPSDIAKVLSLIEDRWASCADVQYRHLHVEGIRVTLVFIAGLVDEDMAQRGVIGPLTRYSTGAVTVDNLRDTLWTTKTDETGELSAVYRAIADGKMVLLIDGQSRALVVDVNRDPERPIERSQNEPAIQGPQEAFIENMQTNIALIRKRLRTSKLKVEFMRLGTYTETPIALVYINGIVKPGYLDEARSRLGRIDIDGIIATNQVRELIADSARSPFRLTEVTERPDRVVAGLLQGRLYIFINGSPNVIAVPSIFVNGLIASEDYYGHYMIAFPLRILRHVMYWASLLLPSLYIALLSYNQDLVPTPLLISLESQHEGIPFPTVVEALVMQTAFEALREAGLRLPRAVGQSVSIVGALVIGDAAVNANIVSPGMVIVVATAGVASYTIPSQDLVNANRILQYPFMIAASVLGLFGIASLGLVLVIHMLSLRSFGVPFMAPLAPFSWPDLRDTFIRAPWWAMNQRPQVYEPVDSVRNRSPMPSPPSGDSQ</sequence>
<dbReference type="InterPro" id="IPR050768">
    <property type="entry name" value="UPF0353/GerABKA_families"/>
</dbReference>
<evidence type="ECO:0000313" key="5">
    <source>
        <dbReference type="EMBL" id="QSO46630.1"/>
    </source>
</evidence>